<evidence type="ECO:0000256" key="1">
    <source>
        <dbReference type="SAM" id="MobiDB-lite"/>
    </source>
</evidence>
<organism evidence="3 4">
    <name type="scientific">Acrodontium crateriforme</name>
    <dbReference type="NCBI Taxonomy" id="150365"/>
    <lineage>
        <taxon>Eukaryota</taxon>
        <taxon>Fungi</taxon>
        <taxon>Dikarya</taxon>
        <taxon>Ascomycota</taxon>
        <taxon>Pezizomycotina</taxon>
        <taxon>Dothideomycetes</taxon>
        <taxon>Dothideomycetidae</taxon>
        <taxon>Mycosphaerellales</taxon>
        <taxon>Teratosphaeriaceae</taxon>
        <taxon>Acrodontium</taxon>
    </lineage>
</organism>
<gene>
    <name evidence="3" type="ORF">R9X50_00174400</name>
</gene>
<proteinExistence type="predicted"/>
<dbReference type="Pfam" id="PF10173">
    <property type="entry name" value="Mit_KHE1"/>
    <property type="match status" value="1"/>
</dbReference>
<keyword evidence="2" id="KW-0472">Membrane</keyword>
<feature type="compositionally biased region" description="Basic and acidic residues" evidence="1">
    <location>
        <begin position="296"/>
        <end position="311"/>
    </location>
</feature>
<dbReference type="GO" id="GO:0006813">
    <property type="term" value="P:potassium ion transport"/>
    <property type="evidence" value="ECO:0007669"/>
    <property type="project" value="TreeGrafter"/>
</dbReference>
<accession>A0AAQ3M2K1</accession>
<dbReference type="GO" id="GO:0005743">
    <property type="term" value="C:mitochondrial inner membrane"/>
    <property type="evidence" value="ECO:0007669"/>
    <property type="project" value="TreeGrafter"/>
</dbReference>
<dbReference type="Proteomes" id="UP001303373">
    <property type="component" value="Chromosome 2"/>
</dbReference>
<dbReference type="PANTHER" id="PTHR28062:SF1">
    <property type="entry name" value="TRANSMEMBRANE PROTEIN"/>
    <property type="match status" value="1"/>
</dbReference>
<protein>
    <recommendedName>
        <fullName evidence="5">Mitochondrial K+-H+ exchange-related-domain-containing protein</fullName>
    </recommendedName>
</protein>
<keyword evidence="2" id="KW-1133">Transmembrane helix</keyword>
<evidence type="ECO:0000256" key="2">
    <source>
        <dbReference type="SAM" id="Phobius"/>
    </source>
</evidence>
<dbReference type="EMBL" id="CP138581">
    <property type="protein sequence ID" value="WPG98942.1"/>
    <property type="molecule type" value="Genomic_DNA"/>
</dbReference>
<dbReference type="PANTHER" id="PTHR28062">
    <property type="entry name" value="K+-H+ EXCHANGE-LIKE PROTEIN"/>
    <property type="match status" value="1"/>
</dbReference>
<reference evidence="3 4" key="1">
    <citation type="submission" date="2023-11" db="EMBL/GenBank/DDBJ databases">
        <title>An acidophilic fungus is an integral part of prey digestion in a carnivorous sundew plant.</title>
        <authorList>
            <person name="Tsai I.J."/>
        </authorList>
    </citation>
    <scope>NUCLEOTIDE SEQUENCE [LARGE SCALE GENOMIC DNA]</scope>
    <source>
        <strain evidence="3">169a</strain>
    </source>
</reference>
<dbReference type="GO" id="GO:1902600">
    <property type="term" value="P:proton transmembrane transport"/>
    <property type="evidence" value="ECO:0007669"/>
    <property type="project" value="TreeGrafter"/>
</dbReference>
<evidence type="ECO:0000313" key="3">
    <source>
        <dbReference type="EMBL" id="WPG98942.1"/>
    </source>
</evidence>
<keyword evidence="2" id="KW-0812">Transmembrane</keyword>
<dbReference type="InterPro" id="IPR018786">
    <property type="entry name" value="Mit_KHE1"/>
</dbReference>
<evidence type="ECO:0008006" key="5">
    <source>
        <dbReference type="Google" id="ProtNLM"/>
    </source>
</evidence>
<evidence type="ECO:0000313" key="4">
    <source>
        <dbReference type="Proteomes" id="UP001303373"/>
    </source>
</evidence>
<dbReference type="AlphaFoldDB" id="A0AAQ3M2K1"/>
<name>A0AAQ3M2K1_9PEZI</name>
<feature type="region of interest" description="Disordered" evidence="1">
    <location>
        <begin position="282"/>
        <end position="311"/>
    </location>
</feature>
<sequence length="311" mass="35281">MTTKLRFFLLPISTRRTLIYCEHHAAPANLASGQKPPISERVVHKAATTWAAWEKADKGWQKQLTTYGNAFLRRIPYEEWGLKSIPPGTDKKLEEWTLRKDGNVPESKVVQCLYPGGFIAGDIAQTLRKLATERQALHRRRLWTSIALMPVVAPFALVPIIPNIPFFYLCFRAYSHYKAWFGGKFLEHLDKQGIIRPEPCARLEELYAASFLHPTLPNGQNPPAIQLQEVEAVKSDLKTNSEEVMLLRPWSARVLAEHYAVPEMQVEIERAVDQVEAAIKKEKNEAAKSTSASVTEKLKNEVDVKTGEVKR</sequence>
<feature type="transmembrane region" description="Helical" evidence="2">
    <location>
        <begin position="142"/>
        <end position="161"/>
    </location>
</feature>
<keyword evidence="4" id="KW-1185">Reference proteome</keyword>